<accession>A0A6A6WRD3</accession>
<evidence type="ECO:0000313" key="2">
    <source>
        <dbReference type="Proteomes" id="UP000799757"/>
    </source>
</evidence>
<evidence type="ECO:0000313" key="1">
    <source>
        <dbReference type="EMBL" id="KAF2786650.1"/>
    </source>
</evidence>
<proteinExistence type="predicted"/>
<dbReference type="AlphaFoldDB" id="A0A6A6WRD3"/>
<organism evidence="1 2">
    <name type="scientific">Melanomma pulvis-pyrius CBS 109.77</name>
    <dbReference type="NCBI Taxonomy" id="1314802"/>
    <lineage>
        <taxon>Eukaryota</taxon>
        <taxon>Fungi</taxon>
        <taxon>Dikarya</taxon>
        <taxon>Ascomycota</taxon>
        <taxon>Pezizomycotina</taxon>
        <taxon>Dothideomycetes</taxon>
        <taxon>Pleosporomycetidae</taxon>
        <taxon>Pleosporales</taxon>
        <taxon>Melanommataceae</taxon>
        <taxon>Melanomma</taxon>
    </lineage>
</organism>
<dbReference type="Pfam" id="PF09797">
    <property type="entry name" value="NatB_MDM20"/>
    <property type="match status" value="1"/>
</dbReference>
<name>A0A6A6WRD3_9PLEO</name>
<sequence length="955" mass="110292">MATDWEKLSKLRRDYPKAKFAFSEVTRQRKKQPTNPYLLAWKADILLQLGSSGVDVVRENLQPILVHRPPITDTRLLVYVYKTIAEATRHHDPRTLGLASVGAPVQKAWENAAKTLKTRKARLDLWSCLFTCAMKEDCWEDVRWTLTQALKEGVKSKKTLDFTLILANQMVYQREKERTELLQEPEKKVQIQLMVAHSKIKQAFLNASKSGDDSIKVENMRDLRFMAQLFRLQDKRDELVQLWDNAPPMLREKLDQNYVEISLLILEYAIEQGVWDLAFAIAMAHVRDVIEHTDNPRNCKNDPLVKSWKLWGNLLEAEKNLDFDDVARAEMHKTILKAHQSVPFESRELLLASVAVALQTCPPLLLSRCQKYWLEYCHMTSCFEDLRRFIERMPVHDRQAFHSFISETAMSKKPESDNAEHKALRTWLQIEVNVLKFDYLLVISCTTRENSTDIVSAAGVEDFVNSAVQLYSIGARIKDDCYHDAGILAIMGLFVLHSQFVDDSWDYCNMAARRLGNSRLLLQAGFLALHATAGEAGKQNRPLLLLSTRVHLQLGLATISFSQYSQVRVKEILHDTLSHHFLTRISQTHPFDAKGPKGFSPDAELSKVITTIQRMESRVDDFLYIDMQDFLFDQAMELLDFKRRLKSSLSKHLCLIERRRIARFKGETVDSAFDLPLEDYYMICDNREFHAIPDFESSIHKRSVPSYITGTQPLAWLYERSEQEDISRILFKELRDTHIQERLRRNRMLWGTQGGIKDYLHPVEQGLAVDWVVLRGIVDHVLADDPSRVGIDFKDDFEELIQIMIDWTCNMEVLIIPDQPFSDPADETMMPHENGLMYIYGHLELMQLIWKLCEATKETLKKGNNKLRSKATLEVVEECAKEVQKFHQLIRRVATSHINALKQRGVKSVLAQVRWGSTGATLRKLMTDGEQRRYAQDYVESAIEALEGILMVKIK</sequence>
<reference evidence="1" key="1">
    <citation type="journal article" date="2020" name="Stud. Mycol.">
        <title>101 Dothideomycetes genomes: a test case for predicting lifestyles and emergence of pathogens.</title>
        <authorList>
            <person name="Haridas S."/>
            <person name="Albert R."/>
            <person name="Binder M."/>
            <person name="Bloem J."/>
            <person name="Labutti K."/>
            <person name="Salamov A."/>
            <person name="Andreopoulos B."/>
            <person name="Baker S."/>
            <person name="Barry K."/>
            <person name="Bills G."/>
            <person name="Bluhm B."/>
            <person name="Cannon C."/>
            <person name="Castanera R."/>
            <person name="Culley D."/>
            <person name="Daum C."/>
            <person name="Ezra D."/>
            <person name="Gonzalez J."/>
            <person name="Henrissat B."/>
            <person name="Kuo A."/>
            <person name="Liang C."/>
            <person name="Lipzen A."/>
            <person name="Lutzoni F."/>
            <person name="Magnuson J."/>
            <person name="Mondo S."/>
            <person name="Nolan M."/>
            <person name="Ohm R."/>
            <person name="Pangilinan J."/>
            <person name="Park H.-J."/>
            <person name="Ramirez L."/>
            <person name="Alfaro M."/>
            <person name="Sun H."/>
            <person name="Tritt A."/>
            <person name="Yoshinaga Y."/>
            <person name="Zwiers L.-H."/>
            <person name="Turgeon B."/>
            <person name="Goodwin S."/>
            <person name="Spatafora J."/>
            <person name="Crous P."/>
            <person name="Grigoriev I."/>
        </authorList>
    </citation>
    <scope>NUCLEOTIDE SEQUENCE</scope>
    <source>
        <strain evidence="1">CBS 109.77</strain>
    </source>
</reference>
<dbReference type="EMBL" id="MU002428">
    <property type="protein sequence ID" value="KAF2786650.1"/>
    <property type="molecule type" value="Genomic_DNA"/>
</dbReference>
<gene>
    <name evidence="1" type="ORF">K505DRAFT_422290</name>
</gene>
<keyword evidence="2" id="KW-1185">Reference proteome</keyword>
<dbReference type="Proteomes" id="UP000799757">
    <property type="component" value="Unassembled WGS sequence"/>
</dbReference>
<protein>
    <submittedName>
        <fullName evidence="1">Uncharacterized protein</fullName>
    </submittedName>
</protein>
<dbReference type="OrthoDB" id="24670at2759"/>
<dbReference type="InterPro" id="IPR019183">
    <property type="entry name" value="NAA25_NatB_aux_su"/>
</dbReference>